<dbReference type="Pfam" id="PF04525">
    <property type="entry name" value="LOR"/>
    <property type="match status" value="1"/>
</dbReference>
<dbReference type="InterPro" id="IPR038595">
    <property type="entry name" value="LOR_sf"/>
</dbReference>
<dbReference type="EMBL" id="JWZX01003272">
    <property type="protein sequence ID" value="KOO22514.1"/>
    <property type="molecule type" value="Genomic_DNA"/>
</dbReference>
<keyword evidence="3" id="KW-1185">Reference proteome</keyword>
<name>A0A0M0J7F4_9EUKA</name>
<dbReference type="InterPro" id="IPR025659">
    <property type="entry name" value="Tubby-like_C"/>
</dbReference>
<dbReference type="InterPro" id="IPR007612">
    <property type="entry name" value="LOR"/>
</dbReference>
<comment type="similarity">
    <text evidence="1">Belongs to the LOR family.</text>
</comment>
<dbReference type="Gene3D" id="2.40.160.200">
    <property type="entry name" value="LURP1-related"/>
    <property type="match status" value="1"/>
</dbReference>
<evidence type="ECO:0000256" key="1">
    <source>
        <dbReference type="ARBA" id="ARBA00005437"/>
    </source>
</evidence>
<accession>A0A0M0J7F4</accession>
<proteinExistence type="inferred from homology"/>
<comment type="caution">
    <text evidence="2">The sequence shown here is derived from an EMBL/GenBank/DDBJ whole genome shotgun (WGS) entry which is preliminary data.</text>
</comment>
<organism evidence="2 3">
    <name type="scientific">Chrysochromulina tobinii</name>
    <dbReference type="NCBI Taxonomy" id="1460289"/>
    <lineage>
        <taxon>Eukaryota</taxon>
        <taxon>Haptista</taxon>
        <taxon>Haptophyta</taxon>
        <taxon>Prymnesiophyceae</taxon>
        <taxon>Prymnesiales</taxon>
        <taxon>Chrysochromulinaceae</taxon>
        <taxon>Chrysochromulina</taxon>
    </lineage>
</organism>
<sequence length="147" mass="16028">MLTVESRWTRSIPVLVLAAVLAAVALSALPSWDAGFGSGPFTAGMTITGKVTTEPVGIYMGRDFFSWTGRFDVFDMATDRVAYTVTGKLISIRKRVVISDAATGVPVAIVQKCLSCLQKVYEIYRWKESFPGQLATEKDDSDKQAPL</sequence>
<gene>
    <name evidence="2" type="ORF">Ctob_005259</name>
</gene>
<protein>
    <submittedName>
        <fullName evidence="2">Uncharacterized protein</fullName>
    </submittedName>
</protein>
<dbReference type="OrthoDB" id="97518at2759"/>
<dbReference type="AlphaFoldDB" id="A0A0M0J7F4"/>
<dbReference type="Proteomes" id="UP000037460">
    <property type="component" value="Unassembled WGS sequence"/>
</dbReference>
<evidence type="ECO:0000313" key="3">
    <source>
        <dbReference type="Proteomes" id="UP000037460"/>
    </source>
</evidence>
<dbReference type="SUPFAM" id="SSF54518">
    <property type="entry name" value="Tubby C-terminal domain-like"/>
    <property type="match status" value="1"/>
</dbReference>
<reference evidence="3" key="1">
    <citation type="journal article" date="2015" name="PLoS Genet.">
        <title>Genome Sequence and Transcriptome Analyses of Chrysochromulina tobin: Metabolic Tools for Enhanced Algal Fitness in the Prominent Order Prymnesiales (Haptophyceae).</title>
        <authorList>
            <person name="Hovde B.T."/>
            <person name="Deodato C.R."/>
            <person name="Hunsperger H.M."/>
            <person name="Ryken S.A."/>
            <person name="Yost W."/>
            <person name="Jha R.K."/>
            <person name="Patterson J."/>
            <person name="Monnat R.J. Jr."/>
            <person name="Barlow S.B."/>
            <person name="Starkenburg S.R."/>
            <person name="Cattolico R.A."/>
        </authorList>
    </citation>
    <scope>NUCLEOTIDE SEQUENCE</scope>
    <source>
        <strain evidence="3">CCMP291</strain>
    </source>
</reference>
<evidence type="ECO:0000313" key="2">
    <source>
        <dbReference type="EMBL" id="KOO22514.1"/>
    </source>
</evidence>
<feature type="non-terminal residue" evidence="2">
    <location>
        <position position="147"/>
    </location>
</feature>